<dbReference type="Gene3D" id="1.25.40.10">
    <property type="entry name" value="Tetratricopeptide repeat domain"/>
    <property type="match status" value="1"/>
</dbReference>
<accession>A0ABT1MGC1</accession>
<keyword evidence="5" id="KW-1185">Reference proteome</keyword>
<keyword evidence="2" id="KW-1133">Transmembrane helix</keyword>
<keyword evidence="1" id="KW-0175">Coiled coil</keyword>
<evidence type="ECO:0000256" key="2">
    <source>
        <dbReference type="SAM" id="Phobius"/>
    </source>
</evidence>
<comment type="caution">
    <text evidence="4">The sequence shown here is derived from an EMBL/GenBank/DDBJ whole genome shotgun (WGS) entry which is preliminary data.</text>
</comment>
<evidence type="ECO:0000259" key="3">
    <source>
        <dbReference type="Pfam" id="PF19904"/>
    </source>
</evidence>
<dbReference type="RefSeq" id="WP_255026645.1">
    <property type="nucleotide sequence ID" value="NZ_JANDHW010000005.1"/>
</dbReference>
<feature type="domain" description="DUF6377" evidence="3">
    <location>
        <begin position="262"/>
        <end position="516"/>
    </location>
</feature>
<sequence length="559" mass="65378">MKDKIKNYRIIQKYILLLFLCLFNSVVYGKEDLKSMSDFLDQIIDNKEQYTHNKNQVITSLKKILNTKHSSLRYEYEINSELYKEYRKFKLDSAIYYARRNVEIANLLNDKNIKHLSEIKLASVYSFSGKFLESEELLKNIQSKDLPKQILGDYYEACSRFYEHYAAASNQPQYNHLIEIYRDSLLAVIDTASFRYKINMAHKSISRGQIDQSEKILFGLLETQSPDTPEYAQVTHSLGMISGIKGDPEQEKKYYILSAIADIKNSIKENASFRSLALIYYNNGDITRAFKYAQSAIEDAVFSGVQFRTAQLSEFYSIINASYQAKEAKTNSKLKTYLTLISVLLLFLILLVLYIYKQMKRLSGIKEKLFETNKKLSGLNKELNIANDMLQEKNNQLYDANHIKEQYIAQFFYLCSSYIDKMEENRKSLYKLVLNRQYEELHKMLKSTNVFENELDELYSHFDSIFISLYPTFVDDFNALLAKDDRIVLKSGDILNKELRIYALLRLGITDGAKIASFLRCSMSTIYNYRTKIRNRAACDRDRFEERVMRIGVLQHNDE</sequence>
<dbReference type="Proteomes" id="UP001205603">
    <property type="component" value="Unassembled WGS sequence"/>
</dbReference>
<dbReference type="InterPro" id="IPR011990">
    <property type="entry name" value="TPR-like_helical_dom_sf"/>
</dbReference>
<keyword evidence="2" id="KW-0472">Membrane</keyword>
<evidence type="ECO:0000313" key="5">
    <source>
        <dbReference type="Proteomes" id="UP001205603"/>
    </source>
</evidence>
<proteinExistence type="predicted"/>
<organism evidence="4 5">
    <name type="scientific">Coprobacter tertius</name>
    <dbReference type="NCBI Taxonomy" id="2944915"/>
    <lineage>
        <taxon>Bacteria</taxon>
        <taxon>Pseudomonadati</taxon>
        <taxon>Bacteroidota</taxon>
        <taxon>Bacteroidia</taxon>
        <taxon>Bacteroidales</taxon>
        <taxon>Barnesiellaceae</taxon>
        <taxon>Coprobacter</taxon>
    </lineage>
</organism>
<protein>
    <submittedName>
        <fullName evidence="4">DUF6377 domain-containing protein</fullName>
    </submittedName>
</protein>
<dbReference type="InterPro" id="IPR045957">
    <property type="entry name" value="DUF6377"/>
</dbReference>
<reference evidence="4 5" key="1">
    <citation type="submission" date="2022-07" db="EMBL/GenBank/DDBJ databases">
        <title>Fecal culturing of patients with breast cancer.</title>
        <authorList>
            <person name="Teng N.M.Y."/>
            <person name="Kiu R."/>
            <person name="Evans R."/>
            <person name="Baker D.J."/>
            <person name="Zenner C."/>
            <person name="Robinson S.D."/>
            <person name="Hall L.J."/>
        </authorList>
    </citation>
    <scope>NUCLEOTIDE SEQUENCE [LARGE SCALE GENOMIC DNA]</scope>
    <source>
        <strain evidence="4 5">LH1063</strain>
    </source>
</reference>
<gene>
    <name evidence="4" type="ORF">NMU02_06240</name>
</gene>
<feature type="transmembrane region" description="Helical" evidence="2">
    <location>
        <begin position="337"/>
        <end position="356"/>
    </location>
</feature>
<feature type="coiled-coil region" evidence="1">
    <location>
        <begin position="373"/>
        <end position="400"/>
    </location>
</feature>
<dbReference type="Pfam" id="PF19904">
    <property type="entry name" value="DUF6377"/>
    <property type="match status" value="1"/>
</dbReference>
<dbReference type="SUPFAM" id="SSF81901">
    <property type="entry name" value="HCP-like"/>
    <property type="match status" value="1"/>
</dbReference>
<evidence type="ECO:0000313" key="4">
    <source>
        <dbReference type="EMBL" id="MCP9611687.1"/>
    </source>
</evidence>
<name>A0ABT1MGC1_9BACT</name>
<keyword evidence="2" id="KW-0812">Transmembrane</keyword>
<dbReference type="EMBL" id="JANDHW010000005">
    <property type="protein sequence ID" value="MCP9611687.1"/>
    <property type="molecule type" value="Genomic_DNA"/>
</dbReference>
<evidence type="ECO:0000256" key="1">
    <source>
        <dbReference type="SAM" id="Coils"/>
    </source>
</evidence>